<dbReference type="GO" id="GO:0046961">
    <property type="term" value="F:proton-transporting ATPase activity, rotational mechanism"/>
    <property type="evidence" value="ECO:0007669"/>
    <property type="project" value="InterPro"/>
</dbReference>
<organism evidence="4 5">
    <name type="scientific">Ignicoccus pacificus DSM 13166</name>
    <dbReference type="NCBI Taxonomy" id="940294"/>
    <lineage>
        <taxon>Archaea</taxon>
        <taxon>Thermoproteota</taxon>
        <taxon>Thermoprotei</taxon>
        <taxon>Desulfurococcales</taxon>
        <taxon>Desulfurococcaceae</taxon>
        <taxon>Ignicoccus</taxon>
    </lineage>
</organism>
<reference evidence="4" key="1">
    <citation type="submission" date="2013-11" db="EMBL/GenBank/DDBJ databases">
        <title>Comparative genomics of Ignicoccus.</title>
        <authorList>
            <person name="Podar M."/>
        </authorList>
    </citation>
    <scope>NUCLEOTIDE SEQUENCE</scope>
    <source>
        <strain evidence="4">DSM 13166</strain>
    </source>
</reference>
<evidence type="ECO:0000256" key="3">
    <source>
        <dbReference type="ARBA" id="ARBA00023065"/>
    </source>
</evidence>
<evidence type="ECO:0000256" key="1">
    <source>
        <dbReference type="ARBA" id="ARBA00010148"/>
    </source>
</evidence>
<evidence type="ECO:0008006" key="6">
    <source>
        <dbReference type="Google" id="ProtNLM"/>
    </source>
</evidence>
<keyword evidence="5" id="KW-1185">Reference proteome</keyword>
<evidence type="ECO:0000256" key="2">
    <source>
        <dbReference type="ARBA" id="ARBA00022448"/>
    </source>
</evidence>
<dbReference type="SUPFAM" id="SSF159468">
    <property type="entry name" value="AtpF-like"/>
    <property type="match status" value="1"/>
</dbReference>
<gene>
    <name evidence="4" type="ORF">IPA_08175</name>
</gene>
<evidence type="ECO:0000313" key="4">
    <source>
        <dbReference type="EMBL" id="UXD22780.1"/>
    </source>
</evidence>
<dbReference type="EMBL" id="CP006868">
    <property type="protein sequence ID" value="UXD22780.1"/>
    <property type="molecule type" value="Genomic_DNA"/>
</dbReference>
<dbReference type="AlphaFoldDB" id="A0A977KBW2"/>
<comment type="similarity">
    <text evidence="1">Belongs to the V-ATPase F subunit family.</text>
</comment>
<sequence>MEEGKVYVITDDITCPLFRLIGASVVRTKDPEETMKALKELIKRPDVAMVMVSYDVAVGKEEEIRNLAAEISKPVITLIPGRVHKPPKLDPNKVLLRALGFG</sequence>
<keyword evidence="3" id="KW-0406">Ion transport</keyword>
<dbReference type="Pfam" id="PF01990">
    <property type="entry name" value="ATP-synt_F"/>
    <property type="match status" value="1"/>
</dbReference>
<dbReference type="InterPro" id="IPR008218">
    <property type="entry name" value="ATPase_V1-cplx_f_g_su"/>
</dbReference>
<protein>
    <recommendedName>
        <fullName evidence="6">V-type ATP synthase subunit F</fullName>
    </recommendedName>
</protein>
<dbReference type="KEGG" id="ipc:IPA_08175"/>
<accession>A0A977KBW2</accession>
<evidence type="ECO:0000313" key="5">
    <source>
        <dbReference type="Proteomes" id="UP001063698"/>
    </source>
</evidence>
<name>A0A977KBW2_9CREN</name>
<dbReference type="Proteomes" id="UP001063698">
    <property type="component" value="Chromosome"/>
</dbReference>
<dbReference type="Gene3D" id="3.40.50.10580">
    <property type="entry name" value="ATPase, V1 complex, subunit F"/>
    <property type="match status" value="1"/>
</dbReference>
<proteinExistence type="inferred from homology"/>
<keyword evidence="2" id="KW-0813">Transport</keyword>
<dbReference type="InterPro" id="IPR036906">
    <property type="entry name" value="ATPase_V1_fsu_sf"/>
</dbReference>